<name>A0ABQ8JHU6_DERPT</name>
<dbReference type="InterPro" id="IPR004882">
    <property type="entry name" value="Luc7-rel"/>
</dbReference>
<feature type="compositionally biased region" description="Basic and acidic residues" evidence="2">
    <location>
        <begin position="299"/>
        <end position="331"/>
    </location>
</feature>
<feature type="region of interest" description="Disordered" evidence="2">
    <location>
        <begin position="254"/>
        <end position="340"/>
    </location>
</feature>
<gene>
    <name evidence="3" type="primary">LUC7L</name>
    <name evidence="3" type="ORF">DERP_002288</name>
</gene>
<feature type="compositionally biased region" description="Basic and acidic residues" evidence="2">
    <location>
        <begin position="277"/>
        <end position="291"/>
    </location>
</feature>
<reference evidence="3 4" key="2">
    <citation type="journal article" date="2022" name="Mol. Biol. Evol.">
        <title>Comparative Genomics Reveals Insights into the Divergent Evolution of Astigmatic Mites and Household Pest Adaptations.</title>
        <authorList>
            <person name="Xiong Q."/>
            <person name="Wan A.T."/>
            <person name="Liu X."/>
            <person name="Fung C.S."/>
            <person name="Xiao X."/>
            <person name="Malainual N."/>
            <person name="Hou J."/>
            <person name="Wang L."/>
            <person name="Wang M."/>
            <person name="Yang K.Y."/>
            <person name="Cui Y."/>
            <person name="Leung E.L."/>
            <person name="Nong W."/>
            <person name="Shin S.K."/>
            <person name="Au S.W."/>
            <person name="Jeong K.Y."/>
            <person name="Chew F.T."/>
            <person name="Hui J.H."/>
            <person name="Leung T.F."/>
            <person name="Tungtrongchitr A."/>
            <person name="Zhong N."/>
            <person name="Liu Z."/>
            <person name="Tsui S.K."/>
        </authorList>
    </citation>
    <scope>NUCLEOTIDE SEQUENCE [LARGE SCALE GENOMIC DNA]</scope>
    <source>
        <strain evidence="3">Derp</strain>
    </source>
</reference>
<dbReference type="PANTHER" id="PTHR12375">
    <property type="entry name" value="RNA-BINDING PROTEIN LUC7-RELATED"/>
    <property type="match status" value="1"/>
</dbReference>
<evidence type="ECO:0000313" key="3">
    <source>
        <dbReference type="EMBL" id="KAH9421998.1"/>
    </source>
</evidence>
<feature type="compositionally biased region" description="Basic and acidic residues" evidence="2">
    <location>
        <begin position="259"/>
        <end position="269"/>
    </location>
</feature>
<protein>
    <submittedName>
        <fullName evidence="3">RNA-binding protein Luc7-like 1</fullName>
    </submittedName>
</protein>
<proteinExistence type="inferred from homology"/>
<keyword evidence="4" id="KW-1185">Reference proteome</keyword>
<comment type="similarity">
    <text evidence="1">Belongs to the Luc7 family.</text>
</comment>
<comment type="caution">
    <text evidence="3">The sequence shown here is derived from an EMBL/GenBank/DDBJ whole genome shotgun (WGS) entry which is preliminary data.</text>
</comment>
<dbReference type="Proteomes" id="UP000887458">
    <property type="component" value="Unassembled WGS sequence"/>
</dbReference>
<dbReference type="Pfam" id="PF03194">
    <property type="entry name" value="LUC7"/>
    <property type="match status" value="1"/>
</dbReference>
<sequence length="340" mass="39615">MSATEQMRAMLDQLMGTSRVGPDDKQRSTKYRFNDPQVCKSFLLDCCPHEILASTRMDIGECPKVHEFALRADYNKASKTQHYGYELNLCISHKYRRNKPAFEHLSQFVADADRRTEVAKKRLAETQEELSVEASEKLNRVHELAESIGKKLAAAEAAGSEGNVEESLRLMEEVEKIKKEKNAAEAEYKSSIPTSSYQQQKLRVCEVCSAYLGIQDNDRRLADHFGGKLHLGFITIREKLEELRELVENNRKKGLYKQMRREHDGDRGHQRGSSRYNSDRSGRSSRYDEDRRRRRSRSRSKEAPEREKDRNDRRGYHNRDRYSDRSGSSHRDRSHRNGHY</sequence>
<reference evidence="3 4" key="1">
    <citation type="journal article" date="2018" name="J. Allergy Clin. Immunol.">
        <title>High-quality assembly of Dermatophagoides pteronyssinus genome and transcriptome reveals a wide range of novel allergens.</title>
        <authorList>
            <person name="Liu X.Y."/>
            <person name="Yang K.Y."/>
            <person name="Wang M.Q."/>
            <person name="Kwok J.S."/>
            <person name="Zeng X."/>
            <person name="Yang Z."/>
            <person name="Xiao X.J."/>
            <person name="Lau C.P."/>
            <person name="Li Y."/>
            <person name="Huang Z.M."/>
            <person name="Ba J.G."/>
            <person name="Yim A.K."/>
            <person name="Ouyang C.Y."/>
            <person name="Ngai S.M."/>
            <person name="Chan T.F."/>
            <person name="Leung E.L."/>
            <person name="Liu L."/>
            <person name="Liu Z.G."/>
            <person name="Tsui S.K."/>
        </authorList>
    </citation>
    <scope>NUCLEOTIDE SEQUENCE [LARGE SCALE GENOMIC DNA]</scope>
    <source>
        <strain evidence="3">Derp</strain>
    </source>
</reference>
<accession>A0ABQ8JHU6</accession>
<organism evidence="3 4">
    <name type="scientific">Dermatophagoides pteronyssinus</name>
    <name type="common">European house dust mite</name>
    <dbReference type="NCBI Taxonomy" id="6956"/>
    <lineage>
        <taxon>Eukaryota</taxon>
        <taxon>Metazoa</taxon>
        <taxon>Ecdysozoa</taxon>
        <taxon>Arthropoda</taxon>
        <taxon>Chelicerata</taxon>
        <taxon>Arachnida</taxon>
        <taxon>Acari</taxon>
        <taxon>Acariformes</taxon>
        <taxon>Sarcoptiformes</taxon>
        <taxon>Astigmata</taxon>
        <taxon>Psoroptidia</taxon>
        <taxon>Analgoidea</taxon>
        <taxon>Pyroglyphidae</taxon>
        <taxon>Dermatophagoidinae</taxon>
        <taxon>Dermatophagoides</taxon>
    </lineage>
</organism>
<evidence type="ECO:0000313" key="4">
    <source>
        <dbReference type="Proteomes" id="UP000887458"/>
    </source>
</evidence>
<evidence type="ECO:0000256" key="1">
    <source>
        <dbReference type="ARBA" id="ARBA00005655"/>
    </source>
</evidence>
<dbReference type="EMBL" id="NJHN03000037">
    <property type="protein sequence ID" value="KAH9421998.1"/>
    <property type="molecule type" value="Genomic_DNA"/>
</dbReference>
<evidence type="ECO:0000256" key="2">
    <source>
        <dbReference type="SAM" id="MobiDB-lite"/>
    </source>
</evidence>